<feature type="region of interest" description="Disordered" evidence="1">
    <location>
        <begin position="374"/>
        <end position="404"/>
    </location>
</feature>
<gene>
    <name evidence="2" type="ORF">RCC_08686</name>
</gene>
<dbReference type="AlphaFoldDB" id="A0A2D3VMU8"/>
<reference evidence="2 3" key="1">
    <citation type="submission" date="2016-03" db="EMBL/GenBank/DDBJ databases">
        <authorList>
            <person name="Ploux O."/>
        </authorList>
    </citation>
    <scope>NUCLEOTIDE SEQUENCE [LARGE SCALE GENOMIC DNA]</scope>
    <source>
        <strain evidence="2 3">URUG2</strain>
    </source>
</reference>
<accession>A0A2D3VMU8</accession>
<dbReference type="Proteomes" id="UP000225277">
    <property type="component" value="Unassembled WGS sequence"/>
</dbReference>
<name>A0A2D3VMU8_9PEZI</name>
<feature type="compositionally biased region" description="Low complexity" evidence="1">
    <location>
        <begin position="383"/>
        <end position="396"/>
    </location>
</feature>
<sequence>MATTSFLSNPGIAESSGLLNLLPFVAFLTLPTTFAVGPKSRQIMNSPTSAEDSIVASAMSKELVDLILTENIPDTSVDQKKSTTKTPKKVQDVFLNQYRRTIESFRKATREFLDAAWKTSTSDPMLYLRTLYPLHYHAENFRQAAKKARSQVVEDEKSGRFEAEEESDAVDPSRRYIPHSEWLAQIQLADQELQTCETLFQNATQSFRLGEFPGVIRLVRSTTPLSNIKRARFWKDVCAMYRLDRCCRISGRKESQKLAAIKVQETARIDAERYKGDETIAMRHRRMLAFCDCGDCVNDVQGLGQADEGLVESVVEMQGGGGGAGDGQSSLPSLRGERDRKFREMAKVGKEMNEMQHKESHLWCACPYCEGEVEEPQKSDGKVVVTPASVSSASLADSERTLRG</sequence>
<proteinExistence type="predicted"/>
<evidence type="ECO:0000313" key="2">
    <source>
        <dbReference type="EMBL" id="CZT22978.1"/>
    </source>
</evidence>
<dbReference type="GeneID" id="35603770"/>
<protein>
    <submittedName>
        <fullName evidence="2">Uncharacterized protein</fullName>
    </submittedName>
</protein>
<evidence type="ECO:0000313" key="3">
    <source>
        <dbReference type="Proteomes" id="UP000225277"/>
    </source>
</evidence>
<dbReference type="RefSeq" id="XP_023629702.1">
    <property type="nucleotide sequence ID" value="XM_023773934.1"/>
</dbReference>
<organism evidence="2 3">
    <name type="scientific">Ramularia collo-cygni</name>
    <dbReference type="NCBI Taxonomy" id="112498"/>
    <lineage>
        <taxon>Eukaryota</taxon>
        <taxon>Fungi</taxon>
        <taxon>Dikarya</taxon>
        <taxon>Ascomycota</taxon>
        <taxon>Pezizomycotina</taxon>
        <taxon>Dothideomycetes</taxon>
        <taxon>Dothideomycetidae</taxon>
        <taxon>Mycosphaerellales</taxon>
        <taxon>Mycosphaerellaceae</taxon>
        <taxon>Ramularia</taxon>
    </lineage>
</organism>
<evidence type="ECO:0000256" key="1">
    <source>
        <dbReference type="SAM" id="MobiDB-lite"/>
    </source>
</evidence>
<keyword evidence="3" id="KW-1185">Reference proteome</keyword>
<dbReference type="EMBL" id="FJUY01000015">
    <property type="protein sequence ID" value="CZT22978.1"/>
    <property type="molecule type" value="Genomic_DNA"/>
</dbReference>